<dbReference type="GO" id="GO:0005829">
    <property type="term" value="C:cytosol"/>
    <property type="evidence" value="ECO:0007669"/>
    <property type="project" value="TreeGrafter"/>
</dbReference>
<evidence type="ECO:0000313" key="2">
    <source>
        <dbReference type="EMBL" id="TCP39927.1"/>
    </source>
</evidence>
<dbReference type="Proteomes" id="UP000294835">
    <property type="component" value="Unassembled WGS sequence"/>
</dbReference>
<accession>A0A4R2PVH3</accession>
<comment type="caution">
    <text evidence="2">The sequence shown here is derived from an EMBL/GenBank/DDBJ whole genome shotgun (WGS) entry which is preliminary data.</text>
</comment>
<dbReference type="RefSeq" id="WP_132463629.1">
    <property type="nucleotide sequence ID" value="NZ_SLXP01000009.1"/>
</dbReference>
<dbReference type="InterPro" id="IPR043129">
    <property type="entry name" value="ATPase_NBD"/>
</dbReference>
<gene>
    <name evidence="2" type="ORF">EV662_10952</name>
</gene>
<evidence type="ECO:0000313" key="3">
    <source>
        <dbReference type="Proteomes" id="UP000294835"/>
    </source>
</evidence>
<name>A0A4R2PVH3_9RHOB</name>
<dbReference type="EMBL" id="SLXP01000009">
    <property type="protein sequence ID" value="TCP39927.1"/>
    <property type="molecule type" value="Genomic_DNA"/>
</dbReference>
<protein>
    <submittedName>
        <fullName evidence="2">tRNA threonylcarbamoyl adenosine modification protein YeaZ</fullName>
    </submittedName>
</protein>
<keyword evidence="3" id="KW-1185">Reference proteome</keyword>
<dbReference type="InterPro" id="IPR000905">
    <property type="entry name" value="Gcp-like_dom"/>
</dbReference>
<dbReference type="AlphaFoldDB" id="A0A4R2PVH3"/>
<proteinExistence type="predicted"/>
<dbReference type="InterPro" id="IPR022496">
    <property type="entry name" value="T6A_TsaB"/>
</dbReference>
<dbReference type="Pfam" id="PF00814">
    <property type="entry name" value="TsaD"/>
    <property type="match status" value="1"/>
</dbReference>
<evidence type="ECO:0000259" key="1">
    <source>
        <dbReference type="Pfam" id="PF00814"/>
    </source>
</evidence>
<dbReference type="NCBIfam" id="TIGR03725">
    <property type="entry name" value="T6A_YeaZ"/>
    <property type="match status" value="1"/>
</dbReference>
<dbReference type="PANTHER" id="PTHR11735">
    <property type="entry name" value="TRNA N6-ADENOSINE THREONYLCARBAMOYLTRANSFERASE"/>
    <property type="match status" value="1"/>
</dbReference>
<dbReference type="Gene3D" id="3.30.420.40">
    <property type="match status" value="2"/>
</dbReference>
<dbReference type="OrthoDB" id="9809995at2"/>
<dbReference type="SUPFAM" id="SSF53067">
    <property type="entry name" value="Actin-like ATPase domain"/>
    <property type="match status" value="1"/>
</dbReference>
<dbReference type="PANTHER" id="PTHR11735:SF11">
    <property type="entry name" value="TRNA THREONYLCARBAMOYLADENOSINE BIOSYNTHESIS PROTEIN TSAB"/>
    <property type="match status" value="1"/>
</dbReference>
<sequence length="221" mass="22110">MRPAPIVLAFDTSAAHCAAALLSGGAIVAARREEMGRGQAERLMPLLGEMLDAAGIGWRDLDGIGVGVGPGNFTGIRIAVSAARGLALGLDVSAVGVTGFEALALGLEGPVLAILPAPRDTLYVQTVIDGQAQGTPQQLAPAELPHAFDLPPGTRLVGPGAEALAATLGLPVAPPLAAGIGPAIARIAATRLGQSLPRPAPLYLRPADAAPPSDPPPVILP</sequence>
<dbReference type="GO" id="GO:0002949">
    <property type="term" value="P:tRNA threonylcarbamoyladenosine modification"/>
    <property type="evidence" value="ECO:0007669"/>
    <property type="project" value="InterPro"/>
</dbReference>
<reference evidence="2 3" key="1">
    <citation type="submission" date="2019-03" db="EMBL/GenBank/DDBJ databases">
        <title>Genomic Encyclopedia of Type Strains, Phase IV (KMG-IV): sequencing the most valuable type-strain genomes for metagenomic binning, comparative biology and taxonomic classification.</title>
        <authorList>
            <person name="Goeker M."/>
        </authorList>
    </citation>
    <scope>NUCLEOTIDE SEQUENCE [LARGE SCALE GENOMIC DNA]</scope>
    <source>
        <strain evidence="2 3">DSM 18063</strain>
    </source>
</reference>
<organism evidence="2 3">
    <name type="scientific">Rhodovulum marinum</name>
    <dbReference type="NCBI Taxonomy" id="320662"/>
    <lineage>
        <taxon>Bacteria</taxon>
        <taxon>Pseudomonadati</taxon>
        <taxon>Pseudomonadota</taxon>
        <taxon>Alphaproteobacteria</taxon>
        <taxon>Rhodobacterales</taxon>
        <taxon>Paracoccaceae</taxon>
        <taxon>Rhodovulum</taxon>
    </lineage>
</organism>
<feature type="domain" description="Gcp-like" evidence="1">
    <location>
        <begin position="36"/>
        <end position="125"/>
    </location>
</feature>